<dbReference type="RefSeq" id="WP_177229092.1">
    <property type="nucleotide sequence ID" value="NZ_FPBK01000004.1"/>
</dbReference>
<dbReference type="EMBL" id="FPBK01000004">
    <property type="protein sequence ID" value="SFU47517.1"/>
    <property type="molecule type" value="Genomic_DNA"/>
</dbReference>
<keyword evidence="1" id="KW-0472">Membrane</keyword>
<feature type="transmembrane region" description="Helical" evidence="1">
    <location>
        <begin position="28"/>
        <end position="48"/>
    </location>
</feature>
<name>A0A1I7GGA3_9FLAO</name>
<evidence type="ECO:0000313" key="2">
    <source>
        <dbReference type="EMBL" id="SFU47517.1"/>
    </source>
</evidence>
<keyword evidence="1" id="KW-1133">Transmembrane helix</keyword>
<keyword evidence="1" id="KW-0812">Transmembrane</keyword>
<reference evidence="2 3" key="1">
    <citation type="submission" date="2016-10" db="EMBL/GenBank/DDBJ databases">
        <authorList>
            <person name="de Groot N.N."/>
        </authorList>
    </citation>
    <scope>NUCLEOTIDE SEQUENCE [LARGE SCALE GENOMIC DNA]</scope>
    <source>
        <strain evidence="2 3">CGMCC 1.12333</strain>
    </source>
</reference>
<accession>A0A1I7GGA3</accession>
<organism evidence="2 3">
    <name type="scientific">Pustulibacterium marinum</name>
    <dbReference type="NCBI Taxonomy" id="1224947"/>
    <lineage>
        <taxon>Bacteria</taxon>
        <taxon>Pseudomonadati</taxon>
        <taxon>Bacteroidota</taxon>
        <taxon>Flavobacteriia</taxon>
        <taxon>Flavobacteriales</taxon>
        <taxon>Flavobacteriaceae</taxon>
        <taxon>Pustulibacterium</taxon>
    </lineage>
</organism>
<evidence type="ECO:0000256" key="1">
    <source>
        <dbReference type="SAM" id="Phobius"/>
    </source>
</evidence>
<protein>
    <submittedName>
        <fullName evidence="2">Uncharacterized protein</fullName>
    </submittedName>
</protein>
<proteinExistence type="predicted"/>
<evidence type="ECO:0000313" key="3">
    <source>
        <dbReference type="Proteomes" id="UP000199138"/>
    </source>
</evidence>
<dbReference type="Proteomes" id="UP000199138">
    <property type="component" value="Unassembled WGS sequence"/>
</dbReference>
<keyword evidence="3" id="KW-1185">Reference proteome</keyword>
<dbReference type="AlphaFoldDB" id="A0A1I7GGA3"/>
<gene>
    <name evidence="2" type="ORF">SAMN05216480_104200</name>
</gene>
<sequence length="58" mass="6822">MSENRRNRRKIERNKRMVKNVITVKDKVIGLFVMVLIFVIAVVAAYYFSFLNAGIELF</sequence>